<feature type="transmembrane region" description="Helical" evidence="6">
    <location>
        <begin position="82"/>
        <end position="100"/>
    </location>
</feature>
<reference evidence="7 8" key="1">
    <citation type="submission" date="2019-12" db="EMBL/GenBank/DDBJ databases">
        <title>Genomic-based taxomic classification of the family Erythrobacteraceae.</title>
        <authorList>
            <person name="Xu L."/>
        </authorList>
    </citation>
    <scope>NUCLEOTIDE SEQUENCE [LARGE SCALE GENOMIC DNA]</scope>
    <source>
        <strain evidence="7 8">RC4-10-4</strain>
    </source>
</reference>
<feature type="transmembrane region" description="Helical" evidence="6">
    <location>
        <begin position="26"/>
        <end position="44"/>
    </location>
</feature>
<feature type="transmembrane region" description="Helical" evidence="6">
    <location>
        <begin position="56"/>
        <end position="76"/>
    </location>
</feature>
<dbReference type="OrthoDB" id="259025at2"/>
<evidence type="ECO:0000256" key="1">
    <source>
        <dbReference type="ARBA" id="ARBA00004651"/>
    </source>
</evidence>
<dbReference type="RefSeq" id="WP_131452017.1">
    <property type="nucleotide sequence ID" value="NZ_BMJK01000001.1"/>
</dbReference>
<keyword evidence="8" id="KW-1185">Reference proteome</keyword>
<keyword evidence="2" id="KW-1003">Cell membrane</keyword>
<gene>
    <name evidence="7" type="ORF">GRI62_03455</name>
</gene>
<keyword evidence="3 6" id="KW-0812">Transmembrane</keyword>
<feature type="transmembrane region" description="Helical" evidence="6">
    <location>
        <begin position="169"/>
        <end position="191"/>
    </location>
</feature>
<evidence type="ECO:0000313" key="7">
    <source>
        <dbReference type="EMBL" id="MXO92663.1"/>
    </source>
</evidence>
<sequence length="249" mass="26526">MTTTHAQRWHPYCGEAPGPAHWLAHWNWDWVLLGSLAVLLLFGFKASRATMRSQLAATACMVILFVTPLCALGSALFLARSIHHLALALVLAPLLVGAVGARAFPNVSLGLATVVQTAILWAWHVPASYAQAMSNDLVFWAMQVSITLSAAAWWVSVRRATALGAAAGLLAQMVQMGVLGALLVFAGRALYAPHWLTTTLWGLTALEDQQVAGLVMWVGGGGAYLLLAMAMLWRALGADARPLPASRPA</sequence>
<name>A0A844ZX22_9SPHN</name>
<dbReference type="EMBL" id="WTYH01000001">
    <property type="protein sequence ID" value="MXO92663.1"/>
    <property type="molecule type" value="Genomic_DNA"/>
</dbReference>
<evidence type="ECO:0000256" key="2">
    <source>
        <dbReference type="ARBA" id="ARBA00022475"/>
    </source>
</evidence>
<comment type="caution">
    <text evidence="7">The sequence shown here is derived from an EMBL/GenBank/DDBJ whole genome shotgun (WGS) entry which is preliminary data.</text>
</comment>
<organism evidence="7 8">
    <name type="scientific">Aurantiacibacter arachoides</name>
    <dbReference type="NCBI Taxonomy" id="1850444"/>
    <lineage>
        <taxon>Bacteria</taxon>
        <taxon>Pseudomonadati</taxon>
        <taxon>Pseudomonadota</taxon>
        <taxon>Alphaproteobacteria</taxon>
        <taxon>Sphingomonadales</taxon>
        <taxon>Erythrobacteraceae</taxon>
        <taxon>Aurantiacibacter</taxon>
    </lineage>
</organism>
<dbReference type="AlphaFoldDB" id="A0A844ZX22"/>
<feature type="transmembrane region" description="Helical" evidence="6">
    <location>
        <begin position="137"/>
        <end position="157"/>
    </location>
</feature>
<evidence type="ECO:0000313" key="8">
    <source>
        <dbReference type="Proteomes" id="UP000460626"/>
    </source>
</evidence>
<evidence type="ECO:0000256" key="3">
    <source>
        <dbReference type="ARBA" id="ARBA00022692"/>
    </source>
</evidence>
<keyword evidence="4 6" id="KW-1133">Transmembrane helix</keyword>
<evidence type="ECO:0000256" key="6">
    <source>
        <dbReference type="SAM" id="Phobius"/>
    </source>
</evidence>
<proteinExistence type="predicted"/>
<comment type="subcellular location">
    <subcellularLocation>
        <location evidence="1">Cell membrane</location>
        <topology evidence="1">Multi-pass membrane protein</topology>
    </subcellularLocation>
</comment>
<feature type="transmembrane region" description="Helical" evidence="6">
    <location>
        <begin position="107"/>
        <end position="125"/>
    </location>
</feature>
<evidence type="ECO:0000256" key="5">
    <source>
        <dbReference type="ARBA" id="ARBA00023136"/>
    </source>
</evidence>
<dbReference type="Pfam" id="PF09678">
    <property type="entry name" value="Caa3_CtaG"/>
    <property type="match status" value="1"/>
</dbReference>
<dbReference type="InterPro" id="IPR019108">
    <property type="entry name" value="Caa3_assmbl_CtaG-rel"/>
</dbReference>
<evidence type="ECO:0000256" key="4">
    <source>
        <dbReference type="ARBA" id="ARBA00022989"/>
    </source>
</evidence>
<feature type="transmembrane region" description="Helical" evidence="6">
    <location>
        <begin position="211"/>
        <end position="233"/>
    </location>
</feature>
<keyword evidence="5 6" id="KW-0472">Membrane</keyword>
<protein>
    <submittedName>
        <fullName evidence="7">Cytochrome c oxidase assembly protein</fullName>
    </submittedName>
</protein>
<dbReference type="GO" id="GO:0005886">
    <property type="term" value="C:plasma membrane"/>
    <property type="evidence" value="ECO:0007669"/>
    <property type="project" value="UniProtKB-SubCell"/>
</dbReference>
<accession>A0A844ZX22</accession>
<dbReference type="Proteomes" id="UP000460626">
    <property type="component" value="Unassembled WGS sequence"/>
</dbReference>